<keyword evidence="1" id="KW-1133">Transmembrane helix</keyword>
<keyword evidence="1" id="KW-0812">Transmembrane</keyword>
<proteinExistence type="predicted"/>
<reference evidence="2 3" key="1">
    <citation type="journal article" date="2003" name="Proc. Natl. Acad. Sci. U.S.A.">
        <title>The genome of Nanoarchaeum equitans: insights into early archaeal evolution and derived parasitism.</title>
        <authorList>
            <person name="Waters E."/>
            <person name="Hohn M.J."/>
            <person name="Ahel I."/>
            <person name="Graham D.E."/>
            <person name="Adams M.D."/>
            <person name="Barnstead M."/>
            <person name="Beeson K.Y."/>
            <person name="Bibbs L."/>
            <person name="Bolanos R."/>
            <person name="Keller M."/>
            <person name="Kretz K."/>
            <person name="Lin X."/>
            <person name="Mathur E."/>
            <person name="Ni J."/>
            <person name="Podar M."/>
            <person name="Richardson T."/>
            <person name="Sutton G.G."/>
            <person name="Simon M."/>
            <person name="Soll D."/>
            <person name="Stetter K.O."/>
            <person name="Short J.M."/>
            <person name="Noordewier M."/>
        </authorList>
    </citation>
    <scope>NUCLEOTIDE SEQUENCE [LARGE SCALE GENOMIC DNA]</scope>
    <source>
        <strain evidence="2 3">Kin4-M</strain>
    </source>
</reference>
<keyword evidence="1" id="KW-0472">Membrane</keyword>
<dbReference type="AlphaFoldDB" id="Q74M36"/>
<feature type="transmembrane region" description="Helical" evidence="1">
    <location>
        <begin position="21"/>
        <end position="39"/>
    </location>
</feature>
<accession>Q74M36</accession>
<dbReference type="HOGENOM" id="CLU_097802_3_2_2"/>
<dbReference type="PATRIC" id="fig|228908.8.peg.549"/>
<dbReference type="KEGG" id="neq:NEQ529"/>
<dbReference type="EMBL" id="AE017199">
    <property type="protein sequence ID" value="AAR39370.1"/>
    <property type="molecule type" value="Genomic_DNA"/>
</dbReference>
<organism evidence="2 3">
    <name type="scientific">Nanoarchaeum equitans (strain Kin4-M)</name>
    <dbReference type="NCBI Taxonomy" id="228908"/>
    <lineage>
        <taxon>Archaea</taxon>
        <taxon>Nanobdellota</taxon>
        <taxon>Candidatus Nanoarchaeia</taxon>
        <taxon>Nanoarchaeales</taxon>
        <taxon>Nanoarchaeaceae</taxon>
        <taxon>Nanoarchaeum</taxon>
    </lineage>
</organism>
<gene>
    <name evidence="2" type="ordered locus">NEQ529</name>
</gene>
<keyword evidence="3" id="KW-1185">Reference proteome</keyword>
<dbReference type="InterPro" id="IPR007404">
    <property type="entry name" value="YdjM-like"/>
</dbReference>
<protein>
    <submittedName>
        <fullName evidence="2">NEQ529</fullName>
    </submittedName>
</protein>
<dbReference type="Proteomes" id="UP000000578">
    <property type="component" value="Chromosome"/>
</dbReference>
<evidence type="ECO:0000313" key="2">
    <source>
        <dbReference type="EMBL" id="AAR39370.1"/>
    </source>
</evidence>
<evidence type="ECO:0000313" key="3">
    <source>
        <dbReference type="Proteomes" id="UP000000578"/>
    </source>
</evidence>
<feature type="transmembrane region" description="Helical" evidence="1">
    <location>
        <begin position="113"/>
        <end position="131"/>
    </location>
</feature>
<dbReference type="Pfam" id="PF04307">
    <property type="entry name" value="YdjM"/>
    <property type="match status" value="1"/>
</dbReference>
<evidence type="ECO:0000256" key="1">
    <source>
        <dbReference type="SAM" id="Phobius"/>
    </source>
</evidence>
<dbReference type="STRING" id="228908.NEQ529"/>
<sequence length="133" mass="15822">MNRKDHFLLTLPWAYIFFRLKYTKIQAIILAILCAYLTFLPDLDLVLGIKHRTITHSLLIVLLFFILYYLTKFFFFEVLALAFLFHIIEDSFTSMGIKLYPLNYRIRLGKTGYWINVASIISLLLFIWLALNY</sequence>
<dbReference type="EnsemblBacteria" id="AAR39370">
    <property type="protein sequence ID" value="AAR39370"/>
    <property type="gene ID" value="NEQ529"/>
</dbReference>
<dbReference type="BioCyc" id="NEQU228908:GJB6-561-MONOMER"/>
<name>Q74M36_NANEQ</name>
<feature type="transmembrane region" description="Helical" evidence="1">
    <location>
        <begin position="59"/>
        <end position="88"/>
    </location>
</feature>